<dbReference type="GeneID" id="34581403"/>
<protein>
    <submittedName>
        <fullName evidence="2">Uncharacterized protein</fullName>
    </submittedName>
</protein>
<dbReference type="RefSeq" id="XP_022483509.1">
    <property type="nucleotide sequence ID" value="XM_022636669.1"/>
</dbReference>
<reference evidence="2 3" key="1">
    <citation type="journal article" date="2016" name="Sci. Rep.">
        <title>Penicillium arizonense, a new, genome sequenced fungal species, reveals a high chemical diversity in secreted metabolites.</title>
        <authorList>
            <person name="Grijseels S."/>
            <person name="Nielsen J.C."/>
            <person name="Randelovic M."/>
            <person name="Nielsen J."/>
            <person name="Nielsen K.F."/>
            <person name="Workman M."/>
            <person name="Frisvad J.C."/>
        </authorList>
    </citation>
    <scope>NUCLEOTIDE SEQUENCE [LARGE SCALE GENOMIC DNA]</scope>
    <source>
        <strain evidence="2 3">CBS 141311</strain>
    </source>
</reference>
<proteinExistence type="predicted"/>
<name>A0A1F5L4A0_PENAI</name>
<dbReference type="Proteomes" id="UP000177622">
    <property type="component" value="Unassembled WGS sequence"/>
</dbReference>
<sequence>MARAPEDQGANMTVNEEITAAASEAADAEVVEEAVEHRPDSTPTMEALPVPVELRREERTSTNTRGNAEKQRSSASMTNAAFAAMVHTIPSTASTSRKYQTATGCSARPTLQLNIFVPCVRRRKEIL</sequence>
<dbReference type="AlphaFoldDB" id="A0A1F5L4A0"/>
<evidence type="ECO:0000313" key="2">
    <source>
        <dbReference type="EMBL" id="OGE48053.1"/>
    </source>
</evidence>
<evidence type="ECO:0000313" key="3">
    <source>
        <dbReference type="Proteomes" id="UP000177622"/>
    </source>
</evidence>
<keyword evidence="3" id="KW-1185">Reference proteome</keyword>
<evidence type="ECO:0000256" key="1">
    <source>
        <dbReference type="SAM" id="MobiDB-lite"/>
    </source>
</evidence>
<organism evidence="2 3">
    <name type="scientific">Penicillium arizonense</name>
    <dbReference type="NCBI Taxonomy" id="1835702"/>
    <lineage>
        <taxon>Eukaryota</taxon>
        <taxon>Fungi</taxon>
        <taxon>Dikarya</taxon>
        <taxon>Ascomycota</taxon>
        <taxon>Pezizomycotina</taxon>
        <taxon>Eurotiomycetes</taxon>
        <taxon>Eurotiomycetidae</taxon>
        <taxon>Eurotiales</taxon>
        <taxon>Aspergillaceae</taxon>
        <taxon>Penicillium</taxon>
    </lineage>
</organism>
<accession>A0A1F5L4A0</accession>
<dbReference type="EMBL" id="LXJU01000033">
    <property type="protein sequence ID" value="OGE48053.1"/>
    <property type="molecule type" value="Genomic_DNA"/>
</dbReference>
<feature type="compositionally biased region" description="Low complexity" evidence="1">
    <location>
        <begin position="16"/>
        <end position="25"/>
    </location>
</feature>
<gene>
    <name evidence="2" type="ORF">PENARI_c033G11289</name>
</gene>
<comment type="caution">
    <text evidence="2">The sequence shown here is derived from an EMBL/GenBank/DDBJ whole genome shotgun (WGS) entry which is preliminary data.</text>
</comment>
<feature type="region of interest" description="Disordered" evidence="1">
    <location>
        <begin position="1"/>
        <end position="76"/>
    </location>
</feature>